<dbReference type="EMBL" id="FMCU01000015">
    <property type="protein sequence ID" value="SCF41957.1"/>
    <property type="molecule type" value="Genomic_DNA"/>
</dbReference>
<protein>
    <submittedName>
        <fullName evidence="1">Proteins of 100 residues with WXG</fullName>
    </submittedName>
</protein>
<dbReference type="RefSeq" id="WP_091250833.1">
    <property type="nucleotide sequence ID" value="NZ_FMCU01000015.1"/>
</dbReference>
<reference evidence="2" key="1">
    <citation type="submission" date="2016-06" db="EMBL/GenBank/DDBJ databases">
        <authorList>
            <person name="Varghese N."/>
            <person name="Submissions Spin"/>
        </authorList>
    </citation>
    <scope>NUCLEOTIDE SEQUENCE [LARGE SCALE GENOMIC DNA]</scope>
    <source>
        <strain evidence="2">DSM 44100</strain>
    </source>
</reference>
<dbReference type="AlphaFoldDB" id="A0A1C5A9Q7"/>
<organism evidence="1 2">
    <name type="scientific">Micromonospora matsumotoense</name>
    <dbReference type="NCBI Taxonomy" id="121616"/>
    <lineage>
        <taxon>Bacteria</taxon>
        <taxon>Bacillati</taxon>
        <taxon>Actinomycetota</taxon>
        <taxon>Actinomycetes</taxon>
        <taxon>Micromonosporales</taxon>
        <taxon>Micromonosporaceae</taxon>
        <taxon>Micromonospora</taxon>
    </lineage>
</organism>
<evidence type="ECO:0000313" key="1">
    <source>
        <dbReference type="EMBL" id="SCF41957.1"/>
    </source>
</evidence>
<keyword evidence="2" id="KW-1185">Reference proteome</keyword>
<name>A0A1C5A9Q7_9ACTN</name>
<evidence type="ECO:0000313" key="2">
    <source>
        <dbReference type="Proteomes" id="UP000198797"/>
    </source>
</evidence>
<dbReference type="InterPro" id="IPR036689">
    <property type="entry name" value="ESAT-6-like_sf"/>
</dbReference>
<dbReference type="Gene3D" id="1.10.287.1060">
    <property type="entry name" value="ESAT-6-like"/>
    <property type="match status" value="1"/>
</dbReference>
<dbReference type="OrthoDB" id="5195071at2"/>
<accession>A0A1C5A9Q7</accession>
<gene>
    <name evidence="1" type="ORF">GA0070216_11514</name>
</gene>
<proteinExistence type="predicted"/>
<dbReference type="STRING" id="121616.GA0070216_11514"/>
<dbReference type="Proteomes" id="UP000198797">
    <property type="component" value="Unassembled WGS sequence"/>
</dbReference>
<sequence>MYQLDPGQAHELGRKFGQQADVETTALIRDMNASVHRMQAMISTLSAGVKSMDWKGRRATSFDNLWEGEFKPSMQRMQHSMDEFTPVLERMRLALKDAERAMHAHARDTEAIDFAH</sequence>
<dbReference type="SUPFAM" id="SSF140453">
    <property type="entry name" value="EsxAB dimer-like"/>
    <property type="match status" value="1"/>
</dbReference>